<proteinExistence type="predicted"/>
<evidence type="ECO:0000313" key="4">
    <source>
        <dbReference type="Proteomes" id="UP000232722"/>
    </source>
</evidence>
<dbReference type="Proteomes" id="UP000232722">
    <property type="component" value="Unassembled WGS sequence"/>
</dbReference>
<gene>
    <name evidence="2" type="ORF">CHRIB12_LOCUS10066</name>
    <name evidence="3" type="ORF">RhiirA5_366610</name>
</gene>
<dbReference type="VEuPathDB" id="FungiDB:RhiirA1_535019"/>
<dbReference type="VEuPathDB" id="FungiDB:FUN_021858"/>
<sequence length="249" mass="28442">MKFLIFFVALLIVNVVNVNAKLTCEEHFGVSLCNECQNEVWDFGRDPSGCGFYDSLFSEIEHSSFFLKYNLTAYNEVITNLCSLDFSCSYEEGKKIWQKVEEKCANELTIYIDWSANPSLLDHTVISSYATILSYYFSVPEHNSICHKSSGGELCGIEAIKPLVDWLKQEIPEGNVQFSYDQQYVYKKDGTRIQIPMELVGYCGECGKNMIKEYKSWMDKFAVPDVILNKVFGNNLEALKGYFSCPLIL</sequence>
<accession>A0A2I1EJ39</accession>
<reference evidence="2" key="3">
    <citation type="submission" date="2020-05" db="EMBL/GenBank/DDBJ databases">
        <authorList>
            <person name="Rincon C."/>
            <person name="Sanders R I."/>
            <person name="Robbins C."/>
            <person name="Chaturvedi A."/>
        </authorList>
    </citation>
    <scope>NUCLEOTIDE SEQUENCE</scope>
    <source>
        <strain evidence="2">CHB12</strain>
    </source>
</reference>
<evidence type="ECO:0000313" key="2">
    <source>
        <dbReference type="EMBL" id="CAB5364667.1"/>
    </source>
</evidence>
<dbReference type="EMBL" id="CAGKOT010000020">
    <property type="protein sequence ID" value="CAB5364667.1"/>
    <property type="molecule type" value="Genomic_DNA"/>
</dbReference>
<keyword evidence="1" id="KW-0732">Signal</keyword>
<reference evidence="3 4" key="1">
    <citation type="submission" date="2016-04" db="EMBL/GenBank/DDBJ databases">
        <title>Genome analyses suggest a sexual origin of heterokaryosis in a supposedly ancient asexual fungus.</title>
        <authorList>
            <person name="Ropars J."/>
            <person name="Sedzielewska K."/>
            <person name="Noel J."/>
            <person name="Charron P."/>
            <person name="Farinelli L."/>
            <person name="Marton T."/>
            <person name="Kruger M."/>
            <person name="Pelin A."/>
            <person name="Brachmann A."/>
            <person name="Corradi N."/>
        </authorList>
    </citation>
    <scope>NUCLEOTIDE SEQUENCE [LARGE SCALE GENOMIC DNA]</scope>
    <source>
        <strain evidence="3 4">A5</strain>
    </source>
</reference>
<feature type="chain" id="PRO_5014180801" evidence="1">
    <location>
        <begin position="21"/>
        <end position="249"/>
    </location>
</feature>
<dbReference type="VEuPathDB" id="FungiDB:RhiirFUN_003785"/>
<organism evidence="3 4">
    <name type="scientific">Rhizophagus irregularis</name>
    <dbReference type="NCBI Taxonomy" id="588596"/>
    <lineage>
        <taxon>Eukaryota</taxon>
        <taxon>Fungi</taxon>
        <taxon>Fungi incertae sedis</taxon>
        <taxon>Mucoromycota</taxon>
        <taxon>Glomeromycotina</taxon>
        <taxon>Glomeromycetes</taxon>
        <taxon>Glomerales</taxon>
        <taxon>Glomeraceae</taxon>
        <taxon>Rhizophagus</taxon>
    </lineage>
</organism>
<dbReference type="EMBL" id="LLXJ01002319">
    <property type="protein sequence ID" value="PKB99136.1"/>
    <property type="molecule type" value="Genomic_DNA"/>
</dbReference>
<evidence type="ECO:0000256" key="1">
    <source>
        <dbReference type="SAM" id="SignalP"/>
    </source>
</evidence>
<dbReference type="OrthoDB" id="2305077at2759"/>
<dbReference type="Proteomes" id="UP000684084">
    <property type="component" value="Unassembled WGS sequence"/>
</dbReference>
<name>A0A2I1EJ39_9GLOM</name>
<evidence type="ECO:0000313" key="3">
    <source>
        <dbReference type="EMBL" id="PKB99136.1"/>
    </source>
</evidence>
<reference evidence="3 4" key="2">
    <citation type="submission" date="2017-09" db="EMBL/GenBank/DDBJ databases">
        <title>Extensive intraspecific genome diversity in a model arbuscular mycorrhizal fungus.</title>
        <authorList>
            <person name="Chen E.C."/>
            <person name="Morin E."/>
            <person name="Beaudet D."/>
            <person name="Noel J."/>
            <person name="Ndikumana S."/>
            <person name="Charron P."/>
            <person name="St-Onge C."/>
            <person name="Giorgi J."/>
            <person name="Grigoriev I.V."/>
            <person name="Roux C."/>
            <person name="Martin F.M."/>
            <person name="Corradi N."/>
        </authorList>
    </citation>
    <scope>NUCLEOTIDE SEQUENCE [LARGE SCALE GENOMIC DNA]</scope>
    <source>
        <strain evidence="3 4">A5</strain>
    </source>
</reference>
<feature type="signal peptide" evidence="1">
    <location>
        <begin position="1"/>
        <end position="20"/>
    </location>
</feature>
<protein>
    <submittedName>
        <fullName evidence="3">Uncharacterized protein</fullName>
    </submittedName>
</protein>
<comment type="caution">
    <text evidence="3">The sequence shown here is derived from an EMBL/GenBank/DDBJ whole genome shotgun (WGS) entry which is preliminary data.</text>
</comment>
<dbReference type="AlphaFoldDB" id="A0A2I1EJ39"/>